<evidence type="ECO:0000313" key="1">
    <source>
        <dbReference type="EMBL" id="ACL01741.1"/>
    </source>
</evidence>
<dbReference type="EMBL" id="CP001322">
    <property type="protein sequence ID" value="ACL01741.1"/>
    <property type="molecule type" value="Genomic_DNA"/>
</dbReference>
<proteinExistence type="predicted"/>
<name>B8FKC6_DESAL</name>
<dbReference type="PANTHER" id="PTHR35023:SF1">
    <property type="entry name" value="MG-PROTOPORPHYRIN IX CHELATASE"/>
    <property type="match status" value="1"/>
</dbReference>
<keyword evidence="2" id="KW-1185">Reference proteome</keyword>
<dbReference type="SUPFAM" id="SSF52540">
    <property type="entry name" value="P-loop containing nucleoside triphosphate hydrolases"/>
    <property type="match status" value="1"/>
</dbReference>
<dbReference type="eggNOG" id="COG1240">
    <property type="taxonomic scope" value="Bacteria"/>
</dbReference>
<dbReference type="PANTHER" id="PTHR35023">
    <property type="entry name" value="CHELATASE-RELATED"/>
    <property type="match status" value="1"/>
</dbReference>
<dbReference type="InterPro" id="IPR027417">
    <property type="entry name" value="P-loop_NTPase"/>
</dbReference>
<evidence type="ECO:0000313" key="2">
    <source>
        <dbReference type="Proteomes" id="UP000000739"/>
    </source>
</evidence>
<gene>
    <name evidence="1" type="ordered locus">Dalk_0031</name>
</gene>
<reference evidence="1 2" key="1">
    <citation type="journal article" date="2012" name="Environ. Microbiol.">
        <title>The genome sequence of Desulfatibacillum alkenivorans AK-01: a blueprint for anaerobic alkane oxidation.</title>
        <authorList>
            <person name="Callaghan A.V."/>
            <person name="Morris B.E."/>
            <person name="Pereira I.A."/>
            <person name="McInerney M.J."/>
            <person name="Austin R.N."/>
            <person name="Groves J.T."/>
            <person name="Kukor J.J."/>
            <person name="Suflita J.M."/>
            <person name="Young L.Y."/>
            <person name="Zylstra G.J."/>
            <person name="Wawrik B."/>
        </authorList>
    </citation>
    <scope>NUCLEOTIDE SEQUENCE [LARGE SCALE GENOMIC DNA]</scope>
    <source>
        <strain evidence="1 2">AK-01</strain>
    </source>
</reference>
<dbReference type="eggNOG" id="COG1239">
    <property type="taxonomic scope" value="Bacteria"/>
</dbReference>
<organism evidence="1 2">
    <name type="scientific">Desulfatibacillum aliphaticivorans</name>
    <dbReference type="NCBI Taxonomy" id="218208"/>
    <lineage>
        <taxon>Bacteria</taxon>
        <taxon>Pseudomonadati</taxon>
        <taxon>Thermodesulfobacteriota</taxon>
        <taxon>Desulfobacteria</taxon>
        <taxon>Desulfobacterales</taxon>
        <taxon>Desulfatibacillaceae</taxon>
        <taxon>Desulfatibacillum</taxon>
    </lineage>
</organism>
<dbReference type="InterPro" id="IPR052989">
    <property type="entry name" value="Mg-chelatase_DI-like"/>
</dbReference>
<dbReference type="SUPFAM" id="SSF53300">
    <property type="entry name" value="vWA-like"/>
    <property type="match status" value="1"/>
</dbReference>
<dbReference type="HOGENOM" id="CLU_1254241_0_0_7"/>
<accession>B8FKC6</accession>
<dbReference type="Gene3D" id="3.40.50.300">
    <property type="entry name" value="P-loop containing nucleotide triphosphate hydrolases"/>
    <property type="match status" value="1"/>
</dbReference>
<dbReference type="AlphaFoldDB" id="B8FKC6"/>
<dbReference type="Proteomes" id="UP000000739">
    <property type="component" value="Chromosome"/>
</dbReference>
<sequence>MTYTYPFTAFIGQDLMRLGLLLNAVNSKIGGMLIRGEKGTGKSTVVRALAAILPEIDVVEACPFQCNFHAADLMCPYCRKAEVLLPPTKSINLAERKLRTMPTGGTTPLCAGMALGLKIAKKALQRKRVPWPRIVLITDGRANIGLEKIKDGTPLPLHEEVLSMAKSIGKENHIRSLVLDTEEKQPAALGMAREIARRMNARRVPIHGLQPKSIVEALLE</sequence>
<protein>
    <submittedName>
        <fullName evidence="1">Mg-chelatase subunit ChlI-like protein</fullName>
    </submittedName>
</protein>
<dbReference type="RefSeq" id="WP_012609181.1">
    <property type="nucleotide sequence ID" value="NC_011768.1"/>
</dbReference>
<dbReference type="InterPro" id="IPR036465">
    <property type="entry name" value="vWFA_dom_sf"/>
</dbReference>
<dbReference type="KEGG" id="dal:Dalk_0031"/>